<dbReference type="OrthoDB" id="538223at2759"/>
<gene>
    <name evidence="4" type="ORF">TSTA_101910</name>
</gene>
<dbReference type="PROSITE" id="PS50082">
    <property type="entry name" value="WD_REPEATS_2"/>
    <property type="match status" value="1"/>
</dbReference>
<evidence type="ECO:0000313" key="4">
    <source>
        <dbReference type="EMBL" id="EED13955.1"/>
    </source>
</evidence>
<organism evidence="4 5">
    <name type="scientific">Talaromyces stipitatus (strain ATCC 10500 / CBS 375.48 / QM 6759 / NRRL 1006)</name>
    <name type="common">Penicillium stipitatum</name>
    <dbReference type="NCBI Taxonomy" id="441959"/>
    <lineage>
        <taxon>Eukaryota</taxon>
        <taxon>Fungi</taxon>
        <taxon>Dikarya</taxon>
        <taxon>Ascomycota</taxon>
        <taxon>Pezizomycotina</taxon>
        <taxon>Eurotiomycetes</taxon>
        <taxon>Eurotiomycetidae</taxon>
        <taxon>Eurotiales</taxon>
        <taxon>Trichocomaceae</taxon>
        <taxon>Talaromyces</taxon>
        <taxon>Talaromyces sect. Talaromyces</taxon>
    </lineage>
</organism>
<proteinExistence type="predicted"/>
<keyword evidence="4" id="KW-0648">Protein biosynthesis</keyword>
<keyword evidence="5" id="KW-1185">Reference proteome</keyword>
<dbReference type="Pfam" id="PF01926">
    <property type="entry name" value="MMR_HSR1"/>
    <property type="match status" value="1"/>
</dbReference>
<dbReference type="SUPFAM" id="SSF52540">
    <property type="entry name" value="P-loop containing nucleoside triphosphate hydrolases"/>
    <property type="match status" value="1"/>
</dbReference>
<dbReference type="RefSeq" id="XP_002486193.1">
    <property type="nucleotide sequence ID" value="XM_002486148.1"/>
</dbReference>
<feature type="domain" description="G" evidence="3">
    <location>
        <begin position="79"/>
        <end position="170"/>
    </location>
</feature>
<dbReference type="InterPro" id="IPR006073">
    <property type="entry name" value="GTP-bd"/>
</dbReference>
<keyword evidence="4" id="KW-0396">Initiation factor</keyword>
<dbReference type="PANTHER" id="PTHR19879">
    <property type="entry name" value="TRANSCRIPTION INITIATION FACTOR TFIID"/>
    <property type="match status" value="1"/>
</dbReference>
<evidence type="ECO:0000256" key="2">
    <source>
        <dbReference type="SAM" id="MobiDB-lite"/>
    </source>
</evidence>
<name>B8MN06_TALSN</name>
<dbReference type="InterPro" id="IPR015943">
    <property type="entry name" value="WD40/YVTN_repeat-like_dom_sf"/>
</dbReference>
<dbReference type="GO" id="GO:0003743">
    <property type="term" value="F:translation initiation factor activity"/>
    <property type="evidence" value="ECO:0007669"/>
    <property type="project" value="UniProtKB-KW"/>
</dbReference>
<feature type="region of interest" description="Disordered" evidence="2">
    <location>
        <begin position="374"/>
        <end position="404"/>
    </location>
</feature>
<feature type="compositionally biased region" description="Basic and acidic residues" evidence="2">
    <location>
        <begin position="374"/>
        <end position="390"/>
    </location>
</feature>
<reference evidence="5" key="1">
    <citation type="journal article" date="2015" name="Genome Announc.">
        <title>Genome sequence of the AIDS-associated pathogen Penicillium marneffei (ATCC18224) and its near taxonomic relative Talaromyces stipitatus (ATCC10500).</title>
        <authorList>
            <person name="Nierman W.C."/>
            <person name="Fedorova-Abrams N.D."/>
            <person name="Andrianopoulos A."/>
        </authorList>
    </citation>
    <scope>NUCLEOTIDE SEQUENCE [LARGE SCALE GENOMIC DNA]</scope>
    <source>
        <strain evidence="5">ATCC 10500 / CBS 375.48 / QM 6759 / NRRL 1006</strain>
    </source>
</reference>
<dbReference type="SUPFAM" id="SSF50998">
    <property type="entry name" value="Quinoprotein alcohol dehydrogenase-like"/>
    <property type="match status" value="1"/>
</dbReference>
<dbReference type="STRING" id="441959.B8MN06"/>
<keyword evidence="1" id="KW-0853">WD repeat</keyword>
<dbReference type="InParanoid" id="B8MN06"/>
<dbReference type="GO" id="GO:0005525">
    <property type="term" value="F:GTP binding"/>
    <property type="evidence" value="ECO:0007669"/>
    <property type="project" value="InterPro"/>
</dbReference>
<dbReference type="Proteomes" id="UP000001745">
    <property type="component" value="Unassembled WGS sequence"/>
</dbReference>
<sequence length="714" mass="79937">MSFSFAPFYPEYQYTILGRYQFPGQRCTGRFHEGISRMLLAGNEHGWHATFLFALLIEVTGLRRRTNSTSADHEAPIIIAVMGVTGTGKSTFIEKVTGLSTGVGHGIESETSKVMIYKTTMGGKEVWFLDTPGFDDTYLRDTEVLEEITNALAEQRLQRRKVNGVVYLHSILENRMRGSALKNLRMMLELAGKDGRLRNVALVTTMWDRLASKNEGVKTEQMFKAKFWNEMISFGASVGRIEDHTDRKEYLHIVEQIMKNNGVILQIQEETVDQQLPLGETSAGKVILDYVNKLSKKWDQELAQLNEDLRQAREKADQEAKLMQELLQEEKKKLQEEIELASQDRANLQKTLSDLAQENKRMADLLNLLKLDNAEGDRREKERDKNKADKNAAPVGPNIGQKTPTTSFAHELYQTLDRENYNTGRFSDVTFLPADTNSLVTGTDRGYLQRWDIITGTPQESASIPDRIVMLAPAPDGKSVWFVDGRCMVSRWLLRSSTMPMYGVSTGFLKNSYNVAVSPDGKLLVGQDQLWYIPTGRQLGTMEGGHWPAAFSPDSSLVAAGCKPPRAPLAIWDTATCTLQKEITGHSSFVTDVQFTPDGKLVVSASNDHTVRLWDWTNNRMHSIIADSAHPINALAIAPNGRLLAYASAKAEKAWIWDIASSSRRAEITGYLSFLGSRGIAFSQDGQLLAVTVIERPPGVSNYVAVKIWRLSYN</sequence>
<evidence type="ECO:0000259" key="3">
    <source>
        <dbReference type="Pfam" id="PF01926"/>
    </source>
</evidence>
<evidence type="ECO:0000313" key="5">
    <source>
        <dbReference type="Proteomes" id="UP000001745"/>
    </source>
</evidence>
<dbReference type="HOGENOM" id="CLU_386931_0_0_1"/>
<dbReference type="Pfam" id="PF00400">
    <property type="entry name" value="WD40"/>
    <property type="match status" value="1"/>
</dbReference>
<dbReference type="OMA" id="WIWDIAS"/>
<dbReference type="eggNOG" id="KOG0263">
    <property type="taxonomic scope" value="Eukaryota"/>
</dbReference>
<dbReference type="InterPro" id="IPR001680">
    <property type="entry name" value="WD40_rpt"/>
</dbReference>
<accession>B8MN06</accession>
<dbReference type="Gene3D" id="3.40.50.300">
    <property type="entry name" value="P-loop containing nucleotide triphosphate hydrolases"/>
    <property type="match status" value="1"/>
</dbReference>
<feature type="repeat" description="WD" evidence="1">
    <location>
        <begin position="583"/>
        <end position="624"/>
    </location>
</feature>
<dbReference type="GeneID" id="8099236"/>
<protein>
    <submittedName>
        <fullName evidence="4">Transcription initiation factor tfiid, putative</fullName>
    </submittedName>
</protein>
<dbReference type="Gene3D" id="2.130.10.10">
    <property type="entry name" value="YVTN repeat-like/Quinoprotein amine dehydrogenase"/>
    <property type="match status" value="2"/>
</dbReference>
<dbReference type="PROSITE" id="PS50294">
    <property type="entry name" value="WD_REPEATS_REGION"/>
    <property type="match status" value="1"/>
</dbReference>
<dbReference type="PANTHER" id="PTHR19879:SF9">
    <property type="entry name" value="TRANSCRIPTION INITIATION FACTOR TFIID SUBUNIT 5"/>
    <property type="match status" value="1"/>
</dbReference>
<dbReference type="SMART" id="SM00320">
    <property type="entry name" value="WD40"/>
    <property type="match status" value="3"/>
</dbReference>
<dbReference type="AlphaFoldDB" id="B8MN06"/>
<dbReference type="EMBL" id="EQ962658">
    <property type="protein sequence ID" value="EED13955.1"/>
    <property type="molecule type" value="Genomic_DNA"/>
</dbReference>
<dbReference type="InterPro" id="IPR027417">
    <property type="entry name" value="P-loop_NTPase"/>
</dbReference>
<evidence type="ECO:0000256" key="1">
    <source>
        <dbReference type="PROSITE-ProRule" id="PRU00221"/>
    </source>
</evidence>
<dbReference type="InterPro" id="IPR011047">
    <property type="entry name" value="Quinoprotein_ADH-like_sf"/>
</dbReference>
<dbReference type="VEuPathDB" id="FungiDB:TSTA_101910"/>